<comment type="caution">
    <text evidence="2">The sequence shown here is derived from an EMBL/GenBank/DDBJ whole genome shotgun (WGS) entry which is preliminary data.</text>
</comment>
<evidence type="ECO:0000313" key="3">
    <source>
        <dbReference type="Proteomes" id="UP000265520"/>
    </source>
</evidence>
<sequence length="76" mass="8231">NGGAPPPTFAPNSCSAEEETAPTQDKQQNQIDLATQPAEDQQVVEANYDVVKVVDESYNEGESELTTIIDLGPRIR</sequence>
<evidence type="ECO:0000313" key="2">
    <source>
        <dbReference type="EMBL" id="MCI47110.1"/>
    </source>
</evidence>
<name>A0A392SGM0_9FABA</name>
<dbReference type="EMBL" id="LXQA010367356">
    <property type="protein sequence ID" value="MCI47110.1"/>
    <property type="molecule type" value="Genomic_DNA"/>
</dbReference>
<organism evidence="2 3">
    <name type="scientific">Trifolium medium</name>
    <dbReference type="NCBI Taxonomy" id="97028"/>
    <lineage>
        <taxon>Eukaryota</taxon>
        <taxon>Viridiplantae</taxon>
        <taxon>Streptophyta</taxon>
        <taxon>Embryophyta</taxon>
        <taxon>Tracheophyta</taxon>
        <taxon>Spermatophyta</taxon>
        <taxon>Magnoliopsida</taxon>
        <taxon>eudicotyledons</taxon>
        <taxon>Gunneridae</taxon>
        <taxon>Pentapetalae</taxon>
        <taxon>rosids</taxon>
        <taxon>fabids</taxon>
        <taxon>Fabales</taxon>
        <taxon>Fabaceae</taxon>
        <taxon>Papilionoideae</taxon>
        <taxon>50 kb inversion clade</taxon>
        <taxon>NPAAA clade</taxon>
        <taxon>Hologalegina</taxon>
        <taxon>IRL clade</taxon>
        <taxon>Trifolieae</taxon>
        <taxon>Trifolium</taxon>
    </lineage>
</organism>
<feature type="non-terminal residue" evidence="2">
    <location>
        <position position="76"/>
    </location>
</feature>
<evidence type="ECO:0000256" key="1">
    <source>
        <dbReference type="SAM" id="MobiDB-lite"/>
    </source>
</evidence>
<accession>A0A392SGM0</accession>
<protein>
    <submittedName>
        <fullName evidence="2">Uncharacterized protein</fullName>
    </submittedName>
</protein>
<keyword evidence="3" id="KW-1185">Reference proteome</keyword>
<reference evidence="2 3" key="1">
    <citation type="journal article" date="2018" name="Front. Plant Sci.">
        <title>Red Clover (Trifolium pratense) and Zigzag Clover (T. medium) - A Picture of Genomic Similarities and Differences.</title>
        <authorList>
            <person name="Dluhosova J."/>
            <person name="Istvanek J."/>
            <person name="Nedelnik J."/>
            <person name="Repkova J."/>
        </authorList>
    </citation>
    <scope>NUCLEOTIDE SEQUENCE [LARGE SCALE GENOMIC DNA]</scope>
    <source>
        <strain evidence="3">cv. 10/8</strain>
        <tissue evidence="2">Leaf</tissue>
    </source>
</reference>
<dbReference type="Proteomes" id="UP000265520">
    <property type="component" value="Unassembled WGS sequence"/>
</dbReference>
<feature type="non-terminal residue" evidence="2">
    <location>
        <position position="1"/>
    </location>
</feature>
<proteinExistence type="predicted"/>
<feature type="region of interest" description="Disordered" evidence="1">
    <location>
        <begin position="1"/>
        <end position="28"/>
    </location>
</feature>
<feature type="compositionally biased region" description="Polar residues" evidence="1">
    <location>
        <begin position="10"/>
        <end position="28"/>
    </location>
</feature>
<dbReference type="AlphaFoldDB" id="A0A392SGM0"/>